<organism evidence="2 3">
    <name type="scientific">Dankookia rubra</name>
    <dbReference type="NCBI Taxonomy" id="1442381"/>
    <lineage>
        <taxon>Bacteria</taxon>
        <taxon>Pseudomonadati</taxon>
        <taxon>Pseudomonadota</taxon>
        <taxon>Alphaproteobacteria</taxon>
        <taxon>Acetobacterales</taxon>
        <taxon>Roseomonadaceae</taxon>
        <taxon>Dankookia</taxon>
    </lineage>
</organism>
<dbReference type="Proteomes" id="UP000295096">
    <property type="component" value="Unassembled WGS sequence"/>
</dbReference>
<keyword evidence="3" id="KW-1185">Reference proteome</keyword>
<evidence type="ECO:0000313" key="2">
    <source>
        <dbReference type="EMBL" id="TDH61194.1"/>
    </source>
</evidence>
<dbReference type="RefSeq" id="WP_133290061.1">
    <property type="nucleotide sequence ID" value="NZ_SMSJ01000025.1"/>
</dbReference>
<dbReference type="AlphaFoldDB" id="A0A4R5QDF5"/>
<proteinExistence type="predicted"/>
<sequence>MVKSSMEQNERHDAAMGPVDSEGGRSLSALSTGQADPASGVVRIGSLPPGQCWSVGRKREVVLRLMRGESMELLSRELRGCKSFAWIRAAGFHSARCLSSLSTTTMR</sequence>
<evidence type="ECO:0000256" key="1">
    <source>
        <dbReference type="SAM" id="MobiDB-lite"/>
    </source>
</evidence>
<comment type="caution">
    <text evidence="2">The sequence shown here is derived from an EMBL/GenBank/DDBJ whole genome shotgun (WGS) entry which is preliminary data.</text>
</comment>
<feature type="region of interest" description="Disordered" evidence="1">
    <location>
        <begin position="1"/>
        <end position="41"/>
    </location>
</feature>
<evidence type="ECO:0000313" key="3">
    <source>
        <dbReference type="Proteomes" id="UP000295096"/>
    </source>
</evidence>
<accession>A0A4R5QDF5</accession>
<dbReference type="EMBL" id="SMSJ01000025">
    <property type="protein sequence ID" value="TDH61194.1"/>
    <property type="molecule type" value="Genomic_DNA"/>
</dbReference>
<protein>
    <submittedName>
        <fullName evidence="2">Uncharacterized protein</fullName>
    </submittedName>
</protein>
<reference evidence="2 3" key="1">
    <citation type="journal article" date="2016" name="J. Microbiol.">
        <title>Dankookia rubra gen. nov., sp. nov., an alphaproteobacterium isolated from sediment of a shallow stream.</title>
        <authorList>
            <person name="Kim W.H."/>
            <person name="Kim D.H."/>
            <person name="Kang K."/>
            <person name="Ahn T.Y."/>
        </authorList>
    </citation>
    <scope>NUCLEOTIDE SEQUENCE [LARGE SCALE GENOMIC DNA]</scope>
    <source>
        <strain evidence="2 3">JCM30602</strain>
    </source>
</reference>
<name>A0A4R5QDF5_9PROT</name>
<gene>
    <name evidence="2" type="ORF">E2C06_18320</name>
</gene>